<evidence type="ECO:0000256" key="1">
    <source>
        <dbReference type="SAM" id="MobiDB-lite"/>
    </source>
</evidence>
<proteinExistence type="predicted"/>
<evidence type="ECO:0000259" key="2">
    <source>
        <dbReference type="Pfam" id="PF04986"/>
    </source>
</evidence>
<protein>
    <submittedName>
        <fullName evidence="4">Transposase</fullName>
    </submittedName>
</protein>
<organism evidence="4 5">
    <name type="scientific">Eiseniibacteriota bacterium</name>
    <dbReference type="NCBI Taxonomy" id="2212470"/>
    <lineage>
        <taxon>Bacteria</taxon>
        <taxon>Candidatus Eiseniibacteriota</taxon>
    </lineage>
</organism>
<dbReference type="Proteomes" id="UP001594288">
    <property type="component" value="Unassembled WGS sequence"/>
</dbReference>
<evidence type="ECO:0000259" key="3">
    <source>
        <dbReference type="Pfam" id="PF14319"/>
    </source>
</evidence>
<dbReference type="Pfam" id="PF04986">
    <property type="entry name" value="Y2_Tnp"/>
    <property type="match status" value="1"/>
</dbReference>
<dbReference type="InterPro" id="IPR026889">
    <property type="entry name" value="Zn_Tnp"/>
</dbReference>
<dbReference type="Pfam" id="PF14319">
    <property type="entry name" value="Zn_Tnp_IS91"/>
    <property type="match status" value="1"/>
</dbReference>
<dbReference type="PANTHER" id="PTHR37023:SF1">
    <property type="entry name" value="ISSOD25 TRANSPOSASE TNPA_ISSOD25"/>
    <property type="match status" value="1"/>
</dbReference>
<dbReference type="EMBL" id="JBHPEI010000027">
    <property type="protein sequence ID" value="MFC1799748.1"/>
    <property type="molecule type" value="Genomic_DNA"/>
</dbReference>
<keyword evidence="5" id="KW-1185">Reference proteome</keyword>
<sequence length="385" mass="44017">MTRYDSLFQRRYGYLRPVVREVVERYLDCANPMCGFARIRCPECTSEYLLTFSCKTRHFCPSCHAKRREAWSIWLGRHLLIGVPHRQVVFTIPKIIRPFFRYRRALLSDLCMCAVRALSQYMRACAGMDLMPGVVAVIQTFGNRLNFHPHLHMLVTEGGLTGAGSFLPIPVFDDAALTRIFAHEVLSLLVSGELLSPEIREKILSWRHSGFNTHSKVRTTTLEDARMVARYMAKPILALWRLSFNEEEGKVIYQYGDSDAERVEMDYLEFIARATAHIPDKGQVMMRYYGLYSNAHRGKEKKRGQGTSAIEAPASPPAMRASPGWRDLIRRVYETDPLKCPSCGALMKVISFITRHAVIDEIVQHLGIKFVCQRPPPAVGQEELY</sequence>
<reference evidence="4 5" key="1">
    <citation type="submission" date="2024-09" db="EMBL/GenBank/DDBJ databases">
        <authorList>
            <person name="D'Angelo T."/>
        </authorList>
    </citation>
    <scope>NUCLEOTIDE SEQUENCE [LARGE SCALE GENOMIC DNA]</scope>
    <source>
        <strain evidence="4">SAG AM-311-F02</strain>
    </source>
</reference>
<dbReference type="PANTHER" id="PTHR37023">
    <property type="entry name" value="TRANSPOSASE"/>
    <property type="match status" value="1"/>
</dbReference>
<accession>A0ABV6YNW2</accession>
<evidence type="ECO:0000313" key="4">
    <source>
        <dbReference type="EMBL" id="MFC1799748.1"/>
    </source>
</evidence>
<dbReference type="InterPro" id="IPR007069">
    <property type="entry name" value="Transposase_32"/>
</dbReference>
<evidence type="ECO:0000313" key="5">
    <source>
        <dbReference type="Proteomes" id="UP001594288"/>
    </source>
</evidence>
<feature type="region of interest" description="Disordered" evidence="1">
    <location>
        <begin position="299"/>
        <end position="322"/>
    </location>
</feature>
<gene>
    <name evidence="4" type="ORF">ACFL2Z_02415</name>
</gene>
<comment type="caution">
    <text evidence="4">The sequence shown here is derived from an EMBL/GenBank/DDBJ whole genome shotgun (WGS) entry which is preliminary data.</text>
</comment>
<name>A0ABV6YNW2_UNCEI</name>
<feature type="domain" description="Transposase zinc-binding" evidence="3">
    <location>
        <begin position="7"/>
        <end position="92"/>
    </location>
</feature>
<feature type="domain" description="Transposase IS801/IS1294" evidence="2">
    <location>
        <begin position="133"/>
        <end position="295"/>
    </location>
</feature>